<evidence type="ECO:0000256" key="3">
    <source>
        <dbReference type="ARBA" id="ARBA00023242"/>
    </source>
</evidence>
<dbReference type="PRINTS" id="PR00053">
    <property type="entry name" value="FORKHEAD"/>
</dbReference>
<dbReference type="GO" id="GO:0001228">
    <property type="term" value="F:DNA-binding transcription activator activity, RNA polymerase II-specific"/>
    <property type="evidence" value="ECO:0007669"/>
    <property type="project" value="UniProtKB-ARBA"/>
</dbReference>
<evidence type="ECO:0000256" key="5">
    <source>
        <dbReference type="SAM" id="MobiDB-lite"/>
    </source>
</evidence>
<comment type="subcellular location">
    <subcellularLocation>
        <location evidence="1 4">Nucleus</location>
    </subcellularLocation>
</comment>
<feature type="region of interest" description="Disordered" evidence="5">
    <location>
        <begin position="36"/>
        <end position="91"/>
    </location>
</feature>
<evidence type="ECO:0000259" key="6">
    <source>
        <dbReference type="PROSITE" id="PS50039"/>
    </source>
</evidence>
<reference evidence="7 8" key="1">
    <citation type="submission" date="2016-03" db="EMBL/GenBank/DDBJ databases">
        <authorList>
            <person name="Devillers H."/>
        </authorList>
    </citation>
    <scope>NUCLEOTIDE SEQUENCE [LARGE SCALE GENOMIC DNA]</scope>
    <source>
        <strain evidence="7">CBS 6772</strain>
    </source>
</reference>
<feature type="DNA-binding region" description="Fork-head" evidence="4">
    <location>
        <begin position="118"/>
        <end position="211"/>
    </location>
</feature>
<dbReference type="InterPro" id="IPR030456">
    <property type="entry name" value="TF_fork_head_CS_2"/>
</dbReference>
<feature type="compositionally biased region" description="Polar residues" evidence="5">
    <location>
        <begin position="229"/>
        <end position="240"/>
    </location>
</feature>
<dbReference type="PROSITE" id="PS00658">
    <property type="entry name" value="FORK_HEAD_2"/>
    <property type="match status" value="1"/>
</dbReference>
<dbReference type="PROSITE" id="PS50039">
    <property type="entry name" value="FORK_HEAD_3"/>
    <property type="match status" value="1"/>
</dbReference>
<feature type="domain" description="Fork-head" evidence="6">
    <location>
        <begin position="118"/>
        <end position="211"/>
    </location>
</feature>
<keyword evidence="2 4" id="KW-0238">DNA-binding</keyword>
<feature type="compositionally biased region" description="Basic and acidic residues" evidence="5">
    <location>
        <begin position="244"/>
        <end position="266"/>
    </location>
</feature>
<dbReference type="Gene3D" id="1.10.10.10">
    <property type="entry name" value="Winged helix-like DNA-binding domain superfamily/Winged helix DNA-binding domain"/>
    <property type="match status" value="1"/>
</dbReference>
<dbReference type="PANTHER" id="PTHR11829:SF343">
    <property type="entry name" value="FORK-HEAD DOMAIN-CONTAINING PROTEIN"/>
    <property type="match status" value="1"/>
</dbReference>
<evidence type="ECO:0000313" key="8">
    <source>
        <dbReference type="Proteomes" id="UP000190831"/>
    </source>
</evidence>
<sequence length="601" mass="67016">MKEILVECHTVDAAQRAPLEELPPNKKRKMSTVVAADATLTPPHSTLRKVSTPANKDQSVRPLSPELSSPIRPHRARKSKSETGMITTRSSNSQTIEELIEAFSDKERLCSLQDPQKKPPFSYAMLIGLAILQSPEARLTLSQIYHWITTHFPYYKPRDAGWQNSIRHNLSLNDAFIKADKSIDGKGHFWQVKAGCENKFFKGDHSGDEIKKKLRALCATVEPVEASAFQVQTSTHQAIPSKSKPQESRESHPKAEEPVHASKSKSYDNYEDFRRKYWNPDTSDISFDSDDDADLEHKRYACNQDAELASSPHAAQRSPTPFGLGNSVDKSADQDAFVDDVNENPVAADQYDYQTQMSTNNPPHFKKSHSAIDVQRNNIYDSQDEFWRGSLGMTSSPKDFKKYTCSFNTNFELSPIPKTINSGPLLEPLCSPNRNMDGVANPASDLLKTPKIKQFGAFAENSPLPLTETPRDPASLRKWRTPNIILEDFCRSPALIRPSGTPILSIDDCMIDELTNTKVDPKQARKLGVPSTPGSLARAQKFFENIRFSSSGLFGVDVCSVLKRAVENCDSAAHSSSKEDRKLGVPFQGFNDKLSSTKDVK</sequence>
<dbReference type="InterPro" id="IPR050211">
    <property type="entry name" value="FOX_domain-containing"/>
</dbReference>
<dbReference type="GO" id="GO:0000978">
    <property type="term" value="F:RNA polymerase II cis-regulatory region sequence-specific DNA binding"/>
    <property type="evidence" value="ECO:0007669"/>
    <property type="project" value="TreeGrafter"/>
</dbReference>
<feature type="compositionally biased region" description="Polar residues" evidence="5">
    <location>
        <begin position="42"/>
        <end position="57"/>
    </location>
</feature>
<dbReference type="InterPro" id="IPR018122">
    <property type="entry name" value="TF_fork_head_CS_1"/>
</dbReference>
<evidence type="ECO:0000313" key="7">
    <source>
        <dbReference type="EMBL" id="SCW00321.1"/>
    </source>
</evidence>
<dbReference type="InterPro" id="IPR036390">
    <property type="entry name" value="WH_DNA-bd_sf"/>
</dbReference>
<name>A0A1G4M914_LACFM</name>
<dbReference type="CDD" id="cd00059">
    <property type="entry name" value="FH_FOX"/>
    <property type="match status" value="1"/>
</dbReference>
<dbReference type="SUPFAM" id="SSF46785">
    <property type="entry name" value="Winged helix' DNA-binding domain"/>
    <property type="match status" value="1"/>
</dbReference>
<accession>A0A1G4M914</accession>
<dbReference type="SMART" id="SM00339">
    <property type="entry name" value="FH"/>
    <property type="match status" value="1"/>
</dbReference>
<dbReference type="PROSITE" id="PS00657">
    <property type="entry name" value="FORK_HEAD_1"/>
    <property type="match status" value="1"/>
</dbReference>
<dbReference type="EMBL" id="LT598485">
    <property type="protein sequence ID" value="SCW00321.1"/>
    <property type="molecule type" value="Genomic_DNA"/>
</dbReference>
<dbReference type="PANTHER" id="PTHR11829">
    <property type="entry name" value="FORKHEAD BOX PROTEIN"/>
    <property type="match status" value="1"/>
</dbReference>
<evidence type="ECO:0000256" key="2">
    <source>
        <dbReference type="ARBA" id="ARBA00023125"/>
    </source>
</evidence>
<feature type="region of interest" description="Disordered" evidence="5">
    <location>
        <begin position="229"/>
        <end position="266"/>
    </location>
</feature>
<gene>
    <name evidence="7" type="ORF">LAFE_0C01574G</name>
</gene>
<dbReference type="GO" id="GO:0005634">
    <property type="term" value="C:nucleus"/>
    <property type="evidence" value="ECO:0007669"/>
    <property type="project" value="UniProtKB-SubCell"/>
</dbReference>
<dbReference type="InterPro" id="IPR036388">
    <property type="entry name" value="WH-like_DNA-bd_sf"/>
</dbReference>
<dbReference type="OMA" id="DVYSVWK"/>
<keyword evidence="8" id="KW-1185">Reference proteome</keyword>
<protein>
    <submittedName>
        <fullName evidence="7">LAFE_0C01574g1_1</fullName>
    </submittedName>
</protein>
<dbReference type="Pfam" id="PF00250">
    <property type="entry name" value="Forkhead"/>
    <property type="match status" value="1"/>
</dbReference>
<dbReference type="AlphaFoldDB" id="A0A1G4M914"/>
<keyword evidence="3 4" id="KW-0539">Nucleus</keyword>
<dbReference type="FunFam" id="1.10.10.10:FF:000260">
    <property type="entry name" value="Forkhead transcription factor (Sep1)"/>
    <property type="match status" value="1"/>
</dbReference>
<dbReference type="STRING" id="4955.A0A1G4M914"/>
<feature type="region of interest" description="Disordered" evidence="5">
    <location>
        <begin position="577"/>
        <end position="601"/>
    </location>
</feature>
<proteinExistence type="predicted"/>
<feature type="compositionally biased region" description="Polar residues" evidence="5">
    <location>
        <begin position="82"/>
        <end position="91"/>
    </location>
</feature>
<evidence type="ECO:0000256" key="4">
    <source>
        <dbReference type="PROSITE-ProRule" id="PRU00089"/>
    </source>
</evidence>
<dbReference type="InterPro" id="IPR001766">
    <property type="entry name" value="Fork_head_dom"/>
</dbReference>
<feature type="region of interest" description="Disordered" evidence="5">
    <location>
        <begin position="307"/>
        <end position="330"/>
    </location>
</feature>
<dbReference type="OrthoDB" id="5954824at2759"/>
<organism evidence="7 8">
    <name type="scientific">Lachancea fermentati</name>
    <name type="common">Zygosaccharomyces fermentati</name>
    <dbReference type="NCBI Taxonomy" id="4955"/>
    <lineage>
        <taxon>Eukaryota</taxon>
        <taxon>Fungi</taxon>
        <taxon>Dikarya</taxon>
        <taxon>Ascomycota</taxon>
        <taxon>Saccharomycotina</taxon>
        <taxon>Saccharomycetes</taxon>
        <taxon>Saccharomycetales</taxon>
        <taxon>Saccharomycetaceae</taxon>
        <taxon>Lachancea</taxon>
    </lineage>
</organism>
<evidence type="ECO:0000256" key="1">
    <source>
        <dbReference type="ARBA" id="ARBA00004123"/>
    </source>
</evidence>
<dbReference type="Proteomes" id="UP000190831">
    <property type="component" value="Chromosome C"/>
</dbReference>